<dbReference type="PANTHER" id="PTHR24559">
    <property type="entry name" value="TRANSPOSON TY3-I GAG-POL POLYPROTEIN"/>
    <property type="match status" value="1"/>
</dbReference>
<feature type="region of interest" description="Disordered" evidence="1">
    <location>
        <begin position="844"/>
        <end position="912"/>
    </location>
</feature>
<dbReference type="PROSITE" id="PS00141">
    <property type="entry name" value="ASP_PROTEASE"/>
    <property type="match status" value="1"/>
</dbReference>
<gene>
    <name evidence="3" type="ORF">PF008_g17835</name>
</gene>
<evidence type="ECO:0000259" key="2">
    <source>
        <dbReference type="PROSITE" id="PS50878"/>
    </source>
</evidence>
<dbReference type="InterPro" id="IPR043502">
    <property type="entry name" value="DNA/RNA_pol_sf"/>
</dbReference>
<comment type="caution">
    <text evidence="3">The sequence shown here is derived from an EMBL/GenBank/DDBJ whole genome shotgun (WGS) entry which is preliminary data.</text>
</comment>
<evidence type="ECO:0000313" key="4">
    <source>
        <dbReference type="Proteomes" id="UP000486351"/>
    </source>
</evidence>
<dbReference type="InterPro" id="IPR001969">
    <property type="entry name" value="Aspartic_peptidase_AS"/>
</dbReference>
<feature type="domain" description="Reverse transcriptase" evidence="2">
    <location>
        <begin position="977"/>
        <end position="1156"/>
    </location>
</feature>
<feature type="compositionally biased region" description="Basic and acidic residues" evidence="1">
    <location>
        <begin position="1"/>
        <end position="11"/>
    </location>
</feature>
<dbReference type="CDD" id="cd00303">
    <property type="entry name" value="retropepsin_like"/>
    <property type="match status" value="1"/>
</dbReference>
<dbReference type="GO" id="GO:0006508">
    <property type="term" value="P:proteolysis"/>
    <property type="evidence" value="ECO:0007669"/>
    <property type="project" value="InterPro"/>
</dbReference>
<protein>
    <recommendedName>
        <fullName evidence="2">Reverse transcriptase domain-containing protein</fullName>
    </recommendedName>
</protein>
<proteinExistence type="predicted"/>
<dbReference type="InterPro" id="IPR053134">
    <property type="entry name" value="RNA-dir_DNA_polymerase"/>
</dbReference>
<evidence type="ECO:0000313" key="3">
    <source>
        <dbReference type="EMBL" id="KAE9321341.1"/>
    </source>
</evidence>
<dbReference type="InterPro" id="IPR043128">
    <property type="entry name" value="Rev_trsase/Diguanyl_cyclase"/>
</dbReference>
<dbReference type="PANTHER" id="PTHR24559:SF444">
    <property type="entry name" value="REVERSE TRANSCRIPTASE DOMAIN-CONTAINING PROTEIN"/>
    <property type="match status" value="1"/>
</dbReference>
<dbReference type="Gene3D" id="3.30.70.270">
    <property type="match status" value="1"/>
</dbReference>
<name>A0A6G0R7H5_9STRA</name>
<dbReference type="GO" id="GO:0004190">
    <property type="term" value="F:aspartic-type endopeptidase activity"/>
    <property type="evidence" value="ECO:0007669"/>
    <property type="project" value="InterPro"/>
</dbReference>
<sequence length="1198" mass="134745">MKPKEYQRLFTDEELEAMEAGSPGQEGKVLAGQERAVEKEEYDKELEDRLFPLDEVELLKRVKKNAEAQKEPSLEDMAKHLNLPVEVLERTKGASPDKMSSPEYWQEWFQSTLENSEEAKRANRDFKAIGPRAMQGVPGAAEVVYEDFGMSKKIIKDEEDRRERRKKAAALITEADVVASISVPLDSGNDAALLVSPKTTNDEIDPSVVRSIARLPVYEMLKDYKNGELGTDDLEERTPELGEEIKGPPVRDKMPLVDWELFRRRASCLAAKLALQSCYWDRLSKWTEQYYAENAPSIWDKLWDRAGRARASHSRRRKRRDRKRVRFDCSALYVDRAEAVGGLEMNPEDDEDVSHYVNVVGPLRHRPERKEDRRERRTQEAALVTEAEVVASISVPLDSGSDAALLVSPVTTTEEVGPSVVRSIARLTVYEMLKDYKNGKLGTVGPEERTPDREEAIKTPPVRDKMPLVDWELFRRRASCLAEKLALQSLYGDCLSKWTEQYYAENAPSIWDKLWDRAGRARASHSRRRNRRDRKRVRFDCSALYVDRAEAVGGLEMNPEDDEDVSHYVNVVGPLRHRPERKEKHGLVKVVTVNLPNGFGMKTDEEDECDFPEVVKGGRRVVCAVGGFEALSGGMIDCLPSKMLADTGATLSLVDTKVLKRLGRASEPLKPYDGLVRSSSGHRLRIRIWMVLPIRLGSLEITMSLLVADQLHCDAILGVDALGAFGAVIDVAERTMTLKSTQEVLALGVTVVQETYMTAVAVSVRLPPRGQALVMTNVIGEAADDATVLVEGSLGLPPTLCVARTLCTVQKGQVIVEVCNASTDEYWIKKGTVVASTAVIPESAFASSPQPDERSPENEKQSAGNAEGKPEAVRSVTEERKERTEEKVKASKPDIPPDKGAEADFSDSKLSSEQKALFQDELNDFRDLFVESSKKPGRTDLLKFETDTGDNRPIKQQPYRVSGEEGEVMEAKVEEYLDLGLIRPSNSPWASPVLMIRKPDGGIRFCIDYRRLNAVTVKDCYPMPLIDDILDVLGDARLFSTMDIASGYWNVPMHENSVAKTAFTCKYGLYEWLVMPFGLCNAVPAFERLMETVLVDLKWRVCLVYLDDCVIFSKDFPSHLIRVRQVLTRFRQAGFKLKMKKCHWGRSQVAFLSHIVTPTGILPNPEKVEAVMNVQMPCDVHGIRSFLGLTSYFRRYMR</sequence>
<dbReference type="Gene3D" id="3.10.10.10">
    <property type="entry name" value="HIV Type 1 Reverse Transcriptase, subunit A, domain 1"/>
    <property type="match status" value="1"/>
</dbReference>
<feature type="region of interest" description="Disordered" evidence="1">
    <location>
        <begin position="940"/>
        <end position="965"/>
    </location>
</feature>
<dbReference type="Pfam" id="PF00078">
    <property type="entry name" value="RVT_1"/>
    <property type="match status" value="1"/>
</dbReference>
<organism evidence="3 4">
    <name type="scientific">Phytophthora fragariae</name>
    <dbReference type="NCBI Taxonomy" id="53985"/>
    <lineage>
        <taxon>Eukaryota</taxon>
        <taxon>Sar</taxon>
        <taxon>Stramenopiles</taxon>
        <taxon>Oomycota</taxon>
        <taxon>Peronosporomycetes</taxon>
        <taxon>Peronosporales</taxon>
        <taxon>Peronosporaceae</taxon>
        <taxon>Phytophthora</taxon>
    </lineage>
</organism>
<evidence type="ECO:0000256" key="1">
    <source>
        <dbReference type="SAM" id="MobiDB-lite"/>
    </source>
</evidence>
<feature type="region of interest" description="Disordered" evidence="1">
    <location>
        <begin position="1"/>
        <end position="36"/>
    </location>
</feature>
<dbReference type="SUPFAM" id="SSF50630">
    <property type="entry name" value="Acid proteases"/>
    <property type="match status" value="1"/>
</dbReference>
<feature type="compositionally biased region" description="Basic and acidic residues" evidence="1">
    <location>
        <begin position="940"/>
        <end position="953"/>
    </location>
</feature>
<feature type="compositionally biased region" description="Basic and acidic residues" evidence="1">
    <location>
        <begin position="868"/>
        <end position="912"/>
    </location>
</feature>
<dbReference type="InterPro" id="IPR000477">
    <property type="entry name" value="RT_dom"/>
</dbReference>
<dbReference type="Pfam" id="PF08284">
    <property type="entry name" value="RVP_2"/>
    <property type="match status" value="1"/>
</dbReference>
<reference evidence="3 4" key="1">
    <citation type="submission" date="2018-09" db="EMBL/GenBank/DDBJ databases">
        <title>Genomic investigation of the strawberry pathogen Phytophthora fragariae indicates pathogenicity is determined by transcriptional variation in three key races.</title>
        <authorList>
            <person name="Adams T.M."/>
            <person name="Armitage A.D."/>
            <person name="Sobczyk M.K."/>
            <person name="Bates H.J."/>
            <person name="Dunwell J.M."/>
            <person name="Nellist C.F."/>
            <person name="Harrison R.J."/>
        </authorList>
    </citation>
    <scope>NUCLEOTIDE SEQUENCE [LARGE SCALE GENOMIC DNA]</scope>
    <source>
        <strain evidence="3 4">NOV-77</strain>
    </source>
</reference>
<dbReference type="CDD" id="cd01647">
    <property type="entry name" value="RT_LTR"/>
    <property type="match status" value="1"/>
</dbReference>
<dbReference type="EMBL" id="QXFY01001314">
    <property type="protein sequence ID" value="KAE9321341.1"/>
    <property type="molecule type" value="Genomic_DNA"/>
</dbReference>
<accession>A0A6G0R7H5</accession>
<dbReference type="Gene3D" id="2.40.70.10">
    <property type="entry name" value="Acid Proteases"/>
    <property type="match status" value="1"/>
</dbReference>
<dbReference type="SUPFAM" id="SSF56672">
    <property type="entry name" value="DNA/RNA polymerases"/>
    <property type="match status" value="1"/>
</dbReference>
<dbReference type="PROSITE" id="PS50878">
    <property type="entry name" value="RT_POL"/>
    <property type="match status" value="1"/>
</dbReference>
<dbReference type="InterPro" id="IPR021109">
    <property type="entry name" value="Peptidase_aspartic_dom_sf"/>
</dbReference>
<dbReference type="Proteomes" id="UP000486351">
    <property type="component" value="Unassembled WGS sequence"/>
</dbReference>
<dbReference type="AlphaFoldDB" id="A0A6G0R7H5"/>
<feature type="compositionally biased region" description="Basic and acidic residues" evidence="1">
    <location>
        <begin position="851"/>
        <end position="860"/>
    </location>
</feature>